<evidence type="ECO:0000313" key="9">
    <source>
        <dbReference type="Proteomes" id="UP000270094"/>
    </source>
</evidence>
<dbReference type="SUPFAM" id="SSF52540">
    <property type="entry name" value="P-loop containing nucleoside triphosphate hydrolases"/>
    <property type="match status" value="1"/>
</dbReference>
<dbReference type="Gene3D" id="1.20.58.60">
    <property type="match status" value="1"/>
</dbReference>
<dbReference type="Proteomes" id="UP000270094">
    <property type="component" value="Unassembled WGS sequence"/>
</dbReference>
<dbReference type="InterPro" id="IPR001609">
    <property type="entry name" value="Myosin_head_motor_dom-like"/>
</dbReference>
<evidence type="ECO:0000256" key="4">
    <source>
        <dbReference type="ARBA" id="ARBA00023054"/>
    </source>
</evidence>
<dbReference type="EMBL" id="UYYB01032046">
    <property type="protein sequence ID" value="VDM73706.1"/>
    <property type="molecule type" value="Genomic_DNA"/>
</dbReference>
<dbReference type="GO" id="GO:0005737">
    <property type="term" value="C:cytoplasm"/>
    <property type="evidence" value="ECO:0007669"/>
    <property type="project" value="TreeGrafter"/>
</dbReference>
<feature type="domain" description="Myosin motor" evidence="7">
    <location>
        <begin position="1"/>
        <end position="115"/>
    </location>
</feature>
<dbReference type="GO" id="GO:0016020">
    <property type="term" value="C:membrane"/>
    <property type="evidence" value="ECO:0007669"/>
    <property type="project" value="TreeGrafter"/>
</dbReference>
<evidence type="ECO:0000256" key="3">
    <source>
        <dbReference type="ARBA" id="ARBA00022840"/>
    </source>
</evidence>
<protein>
    <recommendedName>
        <fullName evidence="7">Myosin motor domain-containing protein</fullName>
    </recommendedName>
</protein>
<dbReference type="GO" id="GO:0007015">
    <property type="term" value="P:actin filament organization"/>
    <property type="evidence" value="ECO:0007669"/>
    <property type="project" value="TreeGrafter"/>
</dbReference>
<evidence type="ECO:0000256" key="1">
    <source>
        <dbReference type="ARBA" id="ARBA00008314"/>
    </source>
</evidence>
<evidence type="ECO:0000313" key="8">
    <source>
        <dbReference type="EMBL" id="VDM73706.1"/>
    </source>
</evidence>
<evidence type="ECO:0000256" key="6">
    <source>
        <dbReference type="PROSITE-ProRule" id="PRU00782"/>
    </source>
</evidence>
<dbReference type="GO" id="GO:0051015">
    <property type="term" value="F:actin filament binding"/>
    <property type="evidence" value="ECO:0007669"/>
    <property type="project" value="TreeGrafter"/>
</dbReference>
<evidence type="ECO:0000256" key="5">
    <source>
        <dbReference type="ARBA" id="ARBA00023203"/>
    </source>
</evidence>
<accession>A0A3P7IUB4</accession>
<dbReference type="PANTHER" id="PTHR13140">
    <property type="entry name" value="MYOSIN"/>
    <property type="match status" value="1"/>
</dbReference>
<keyword evidence="9" id="KW-1185">Reference proteome</keyword>
<dbReference type="OrthoDB" id="6108017at2759"/>
<dbReference type="AlphaFoldDB" id="A0A3P7IUB4"/>
<proteinExistence type="inferred from homology"/>
<evidence type="ECO:0000259" key="7">
    <source>
        <dbReference type="PROSITE" id="PS51456"/>
    </source>
</evidence>
<keyword evidence="3" id="KW-0067">ATP-binding</keyword>
<keyword evidence="6" id="KW-0518">Myosin</keyword>
<comment type="caution">
    <text evidence="6">Lacks conserved residue(s) required for the propagation of feature annotation.</text>
</comment>
<dbReference type="PANTHER" id="PTHR13140:SF857">
    <property type="entry name" value="MYOSIN-11"/>
    <property type="match status" value="1"/>
</dbReference>
<evidence type="ECO:0000256" key="2">
    <source>
        <dbReference type="ARBA" id="ARBA00022741"/>
    </source>
</evidence>
<dbReference type="GO" id="GO:0016459">
    <property type="term" value="C:myosin complex"/>
    <property type="evidence" value="ECO:0007669"/>
    <property type="project" value="UniProtKB-KW"/>
</dbReference>
<keyword evidence="2" id="KW-0547">Nucleotide-binding</keyword>
<dbReference type="GO" id="GO:0000146">
    <property type="term" value="F:microfilament motor activity"/>
    <property type="evidence" value="ECO:0007669"/>
    <property type="project" value="TreeGrafter"/>
</dbReference>
<keyword evidence="5 6" id="KW-0009">Actin-binding</keyword>
<dbReference type="Pfam" id="PF00063">
    <property type="entry name" value="Myosin_head"/>
    <property type="match status" value="1"/>
</dbReference>
<comment type="similarity">
    <text evidence="1 6">Belongs to the TRAFAC class myosin-kinesin ATPase superfamily. Myosin family.</text>
</comment>
<keyword evidence="6" id="KW-0505">Motor protein</keyword>
<sequence>MWINWAISCGACFVQDFGNHIPYGYHKSNLGVIEANLVLNQLTCNGVLEGIRICRKGFPNRMPYEDFKHRYAILAADPVKKAKSDKDAGEKIAEALMKNGSIKAEDFQCGLTKVR</sequence>
<dbReference type="PROSITE" id="PS51456">
    <property type="entry name" value="MYOSIN_MOTOR"/>
    <property type="match status" value="1"/>
</dbReference>
<organism evidence="8 9">
    <name type="scientific">Strongylus vulgaris</name>
    <name type="common">Blood worm</name>
    <dbReference type="NCBI Taxonomy" id="40348"/>
    <lineage>
        <taxon>Eukaryota</taxon>
        <taxon>Metazoa</taxon>
        <taxon>Ecdysozoa</taxon>
        <taxon>Nematoda</taxon>
        <taxon>Chromadorea</taxon>
        <taxon>Rhabditida</taxon>
        <taxon>Rhabditina</taxon>
        <taxon>Rhabditomorpha</taxon>
        <taxon>Strongyloidea</taxon>
        <taxon>Strongylidae</taxon>
        <taxon>Strongylus</taxon>
    </lineage>
</organism>
<name>A0A3P7IUB4_STRVU</name>
<gene>
    <name evidence="8" type="ORF">SVUK_LOCUS8704</name>
</gene>
<dbReference type="InterPro" id="IPR027417">
    <property type="entry name" value="P-loop_NTPase"/>
</dbReference>
<dbReference type="GO" id="GO:0005524">
    <property type="term" value="F:ATP binding"/>
    <property type="evidence" value="ECO:0007669"/>
    <property type="project" value="UniProtKB-KW"/>
</dbReference>
<keyword evidence="4" id="KW-0175">Coiled coil</keyword>
<reference evidence="8 9" key="1">
    <citation type="submission" date="2018-11" db="EMBL/GenBank/DDBJ databases">
        <authorList>
            <consortium name="Pathogen Informatics"/>
        </authorList>
    </citation>
    <scope>NUCLEOTIDE SEQUENCE [LARGE SCALE GENOMIC DNA]</scope>
</reference>